<evidence type="ECO:0000313" key="6">
    <source>
        <dbReference type="EnsemblMetazoa" id="HelroP177182"/>
    </source>
</evidence>
<reference evidence="6" key="3">
    <citation type="submission" date="2015-06" db="UniProtKB">
        <authorList>
            <consortium name="EnsemblMetazoa"/>
        </authorList>
    </citation>
    <scope>IDENTIFICATION</scope>
</reference>
<dbReference type="InterPro" id="IPR001791">
    <property type="entry name" value="Laminin_G"/>
</dbReference>
<evidence type="ECO:0000313" key="5">
    <source>
        <dbReference type="EMBL" id="ESN98300.1"/>
    </source>
</evidence>
<feature type="disulfide bond" evidence="2">
    <location>
        <begin position="20"/>
        <end position="37"/>
    </location>
</feature>
<dbReference type="Proteomes" id="UP000015101">
    <property type="component" value="Unassembled WGS sequence"/>
</dbReference>
<dbReference type="HOGENOM" id="CLU_521029_0_0_1"/>
<dbReference type="RefSeq" id="XP_009023637.1">
    <property type="nucleotide sequence ID" value="XM_009025389.1"/>
</dbReference>
<evidence type="ECO:0000259" key="4">
    <source>
        <dbReference type="PROSITE" id="PS50026"/>
    </source>
</evidence>
<evidence type="ECO:0000256" key="3">
    <source>
        <dbReference type="SAM" id="Phobius"/>
    </source>
</evidence>
<keyword evidence="3" id="KW-0472">Membrane</keyword>
<feature type="domain" description="EGF-like" evidence="4">
    <location>
        <begin position="14"/>
        <end position="50"/>
    </location>
</feature>
<protein>
    <recommendedName>
        <fullName evidence="4">EGF-like domain-containing protein</fullName>
    </recommendedName>
</protein>
<dbReference type="STRING" id="6412.T1FBC0"/>
<keyword evidence="7" id="KW-1185">Reference proteome</keyword>
<dbReference type="GeneID" id="20206119"/>
<organism evidence="6 7">
    <name type="scientific">Helobdella robusta</name>
    <name type="common">Californian leech</name>
    <dbReference type="NCBI Taxonomy" id="6412"/>
    <lineage>
        <taxon>Eukaryota</taxon>
        <taxon>Metazoa</taxon>
        <taxon>Spiralia</taxon>
        <taxon>Lophotrochozoa</taxon>
        <taxon>Annelida</taxon>
        <taxon>Clitellata</taxon>
        <taxon>Hirudinea</taxon>
        <taxon>Rhynchobdellida</taxon>
        <taxon>Glossiphoniidae</taxon>
        <taxon>Helobdella</taxon>
    </lineage>
</organism>
<evidence type="ECO:0000313" key="7">
    <source>
        <dbReference type="Proteomes" id="UP000015101"/>
    </source>
</evidence>
<dbReference type="CTD" id="20206119"/>
<dbReference type="PROSITE" id="PS50026">
    <property type="entry name" value="EGF_3"/>
    <property type="match status" value="1"/>
</dbReference>
<dbReference type="AlphaFoldDB" id="T1FBC0"/>
<feature type="transmembrane region" description="Helical" evidence="3">
    <location>
        <begin position="435"/>
        <end position="460"/>
    </location>
</feature>
<comment type="caution">
    <text evidence="2">Lacks conserved residue(s) required for the propagation of feature annotation.</text>
</comment>
<evidence type="ECO:0000256" key="2">
    <source>
        <dbReference type="PROSITE-ProRule" id="PRU00076"/>
    </source>
</evidence>
<dbReference type="OrthoDB" id="6275838at2759"/>
<reference evidence="5 7" key="2">
    <citation type="journal article" date="2013" name="Nature">
        <title>Insights into bilaterian evolution from three spiralian genomes.</title>
        <authorList>
            <person name="Simakov O."/>
            <person name="Marletaz F."/>
            <person name="Cho S.J."/>
            <person name="Edsinger-Gonzales E."/>
            <person name="Havlak P."/>
            <person name="Hellsten U."/>
            <person name="Kuo D.H."/>
            <person name="Larsson T."/>
            <person name="Lv J."/>
            <person name="Arendt D."/>
            <person name="Savage R."/>
            <person name="Osoegawa K."/>
            <person name="de Jong P."/>
            <person name="Grimwood J."/>
            <person name="Chapman J.A."/>
            <person name="Shapiro H."/>
            <person name="Aerts A."/>
            <person name="Otillar R.P."/>
            <person name="Terry A.Y."/>
            <person name="Boore J.L."/>
            <person name="Grigoriev I.V."/>
            <person name="Lindberg D.R."/>
            <person name="Seaver E.C."/>
            <person name="Weisblat D.A."/>
            <person name="Putnam N.H."/>
            <person name="Rokhsar D.S."/>
        </authorList>
    </citation>
    <scope>NUCLEOTIDE SEQUENCE</scope>
</reference>
<keyword evidence="1 2" id="KW-1015">Disulfide bond</keyword>
<reference evidence="7" key="1">
    <citation type="submission" date="2012-12" db="EMBL/GenBank/DDBJ databases">
        <authorList>
            <person name="Hellsten U."/>
            <person name="Grimwood J."/>
            <person name="Chapman J.A."/>
            <person name="Shapiro H."/>
            <person name="Aerts A."/>
            <person name="Otillar R.P."/>
            <person name="Terry A.Y."/>
            <person name="Boore J.L."/>
            <person name="Simakov O."/>
            <person name="Marletaz F."/>
            <person name="Cho S.-J."/>
            <person name="Edsinger-Gonzales E."/>
            <person name="Havlak P."/>
            <person name="Kuo D.-H."/>
            <person name="Larsson T."/>
            <person name="Lv J."/>
            <person name="Arendt D."/>
            <person name="Savage R."/>
            <person name="Osoegawa K."/>
            <person name="de Jong P."/>
            <person name="Lindberg D.R."/>
            <person name="Seaver E.C."/>
            <person name="Weisblat D.A."/>
            <person name="Putnam N.H."/>
            <person name="Grigoriev I.V."/>
            <person name="Rokhsar D.S."/>
        </authorList>
    </citation>
    <scope>NUCLEOTIDE SEQUENCE</scope>
</reference>
<keyword evidence="3" id="KW-0812">Transmembrane</keyword>
<dbReference type="Gene3D" id="2.10.25.10">
    <property type="entry name" value="Laminin"/>
    <property type="match status" value="1"/>
</dbReference>
<evidence type="ECO:0000256" key="1">
    <source>
        <dbReference type="ARBA" id="ARBA00023157"/>
    </source>
</evidence>
<proteinExistence type="predicted"/>
<keyword evidence="2" id="KW-0245">EGF-like domain</keyword>
<accession>T1FBC0</accession>
<dbReference type="EnsemblMetazoa" id="HelroT177182">
    <property type="protein sequence ID" value="HelroP177182"/>
    <property type="gene ID" value="HelroG177182"/>
</dbReference>
<dbReference type="InterPro" id="IPR000742">
    <property type="entry name" value="EGF"/>
</dbReference>
<sequence>MQIERDPTTENMEAKDECPCKNGGTCANSPSSAEVLCNCTMTSLTGTLCDDDSLAYEFTPKSIFMYLYPQNTKPNTFIDTVVFGLITSKMNVTFLSIRGDTSNDFTIFYLQNGSLNVEVSLEKKESTVRSKSLLSDGSYHIVRYQRIGSSLSLQVDTKPKIFQNRSESHKPGLFRNQAMIIAGHQLDPRFASTFSGIIAGLYVNGLLVFDPVNQNRSSAIGNVYLKNNFNRLNYSHDGSDSSHWLTVTTRRPKKFTKPRQDELIKAKHDPSQCPVYDKHLLDSCNVDSYEDDDSFIRPTIEINRMFETVSKLDFPEVTDVGFECTSVSCLTGQTSPNPLNYNPKPAIDGSIETSSNVPKKYSDNTSLKELPLFGTVYKFDQLKNAHHDKHFHQQNNYHVRYNDKNNEYAIYDNFLNDTSYRNYYLDNPDYVISSIFTNIILTVGISISFIILVLVLIYAIRKCSQTKVKENETLDQLVPELRYNPKTSSVVTSNVHVRHVPELSQSLLRDKPICENYVKEWFI</sequence>
<dbReference type="eggNOG" id="KOG3514">
    <property type="taxonomic scope" value="Eukaryota"/>
</dbReference>
<name>T1FBC0_HELRO</name>
<dbReference type="EMBL" id="AMQM01005962">
    <property type="status" value="NOT_ANNOTATED_CDS"/>
    <property type="molecule type" value="Genomic_DNA"/>
</dbReference>
<dbReference type="CDD" id="cd00110">
    <property type="entry name" value="LamG"/>
    <property type="match status" value="1"/>
</dbReference>
<dbReference type="InterPro" id="IPR013320">
    <property type="entry name" value="ConA-like_dom_sf"/>
</dbReference>
<dbReference type="InParanoid" id="T1FBC0"/>
<dbReference type="SUPFAM" id="SSF49899">
    <property type="entry name" value="Concanavalin A-like lectins/glucanases"/>
    <property type="match status" value="1"/>
</dbReference>
<gene>
    <name evidence="6" type="primary">20206119</name>
    <name evidence="5" type="ORF">HELRODRAFT_177182</name>
</gene>
<dbReference type="PANTHER" id="PTHR15036">
    <property type="entry name" value="PIKACHURIN-LIKE PROTEIN"/>
    <property type="match status" value="1"/>
</dbReference>
<dbReference type="PANTHER" id="PTHR15036:SF89">
    <property type="entry name" value="NEUREXIN 1, ISOFORM F"/>
    <property type="match status" value="1"/>
</dbReference>
<keyword evidence="3" id="KW-1133">Transmembrane helix</keyword>
<dbReference type="Pfam" id="PF02210">
    <property type="entry name" value="Laminin_G_2"/>
    <property type="match status" value="1"/>
</dbReference>
<dbReference type="SMART" id="SM00282">
    <property type="entry name" value="LamG"/>
    <property type="match status" value="1"/>
</dbReference>
<dbReference type="KEGG" id="hro:HELRODRAFT_177182"/>
<dbReference type="InterPro" id="IPR050372">
    <property type="entry name" value="Neurexin-related_CASP"/>
</dbReference>
<dbReference type="EMBL" id="KB097182">
    <property type="protein sequence ID" value="ESN98300.1"/>
    <property type="molecule type" value="Genomic_DNA"/>
</dbReference>
<dbReference type="Gene3D" id="2.60.120.200">
    <property type="match status" value="1"/>
</dbReference>